<dbReference type="PANTHER" id="PTHR34606:SF15">
    <property type="entry name" value="BON DOMAIN-CONTAINING PROTEIN"/>
    <property type="match status" value="1"/>
</dbReference>
<dbReference type="EMBL" id="CP006585">
    <property type="protein sequence ID" value="AGW15047.1"/>
    <property type="molecule type" value="Genomic_DNA"/>
</dbReference>
<dbReference type="InterPro" id="IPR007055">
    <property type="entry name" value="BON_dom"/>
</dbReference>
<reference evidence="2 3" key="1">
    <citation type="journal article" date="2013" name="J. Bacteriol.">
        <title>Roles of HynAB and Ech, the only two hydrogenases found in the model sulfate reducer Desulfovibrio gigas.</title>
        <authorList>
            <person name="Morais-Silva F.O."/>
            <person name="Santos C.I."/>
            <person name="Rodrigues R."/>
            <person name="Pereira I.A."/>
            <person name="Rodrigues-Pousada C."/>
        </authorList>
    </citation>
    <scope>NUCLEOTIDE SEQUENCE [LARGE SCALE GENOMIC DNA]</scope>
    <source>
        <strain evidence="3">ATCC 19364 / DSM 1382 / NCIMB 9332 / VKM B-1759</strain>
    </source>
</reference>
<dbReference type="eggNOG" id="COG2823">
    <property type="taxonomic scope" value="Bacteria"/>
</dbReference>
<accession>T2GGB9</accession>
<keyword evidence="3" id="KW-1185">Reference proteome</keyword>
<protein>
    <recommendedName>
        <fullName evidence="1">BON domain-containing protein</fullName>
    </recommendedName>
</protein>
<evidence type="ECO:0000259" key="1">
    <source>
        <dbReference type="PROSITE" id="PS50914"/>
    </source>
</evidence>
<dbReference type="AlphaFoldDB" id="T2GGB9"/>
<dbReference type="HOGENOM" id="CLU_1882385_0_0_7"/>
<name>T2GGB9_MEGG1</name>
<dbReference type="OrthoDB" id="8910395at2"/>
<proteinExistence type="predicted"/>
<dbReference type="Pfam" id="PF04972">
    <property type="entry name" value="BON"/>
    <property type="match status" value="2"/>
</dbReference>
<dbReference type="KEGG" id="dgg:DGI_3354"/>
<dbReference type="PANTHER" id="PTHR34606">
    <property type="entry name" value="BON DOMAIN-CONTAINING PROTEIN"/>
    <property type="match status" value="1"/>
</dbReference>
<dbReference type="Gene3D" id="3.30.1340.30">
    <property type="match status" value="2"/>
</dbReference>
<dbReference type="InterPro" id="IPR051686">
    <property type="entry name" value="Lipoprotein_DolP"/>
</dbReference>
<evidence type="ECO:0000313" key="2">
    <source>
        <dbReference type="EMBL" id="AGW15047.1"/>
    </source>
</evidence>
<dbReference type="Proteomes" id="UP000016587">
    <property type="component" value="Chromosome"/>
</dbReference>
<feature type="domain" description="BON" evidence="1">
    <location>
        <begin position="68"/>
        <end position="135"/>
    </location>
</feature>
<dbReference type="PATRIC" id="fig|1121448.10.peg.3312"/>
<feature type="domain" description="BON" evidence="1">
    <location>
        <begin position="1"/>
        <end position="46"/>
    </location>
</feature>
<dbReference type="PROSITE" id="PS50914">
    <property type="entry name" value="BON"/>
    <property type="match status" value="2"/>
</dbReference>
<evidence type="ECO:0000313" key="3">
    <source>
        <dbReference type="Proteomes" id="UP000016587"/>
    </source>
</evidence>
<reference evidence="3" key="2">
    <citation type="submission" date="2013-07" db="EMBL/GenBank/DDBJ databases">
        <authorList>
            <person name="Morais-Silva F.O."/>
            <person name="Rezende A.M."/>
            <person name="Pimentel C."/>
            <person name="Resende D.M."/>
            <person name="Santos C.I."/>
            <person name="Clemente C."/>
            <person name="de Oliveira L.M."/>
            <person name="da Silva S.M."/>
            <person name="Costa D.A."/>
            <person name="Varela-Raposo A."/>
            <person name="Horacio E.C.A."/>
            <person name="Matos M."/>
            <person name="Flores O."/>
            <person name="Ruiz J.C."/>
            <person name="Rodrigues-Pousada C."/>
        </authorList>
    </citation>
    <scope>NUCLEOTIDE SEQUENCE [LARGE SCALE GENOMIC DNA]</scope>
    <source>
        <strain evidence="3">ATCC 19364 / DSM 1382 / NCIMB 9332 / VKM B-1759</strain>
    </source>
</reference>
<dbReference type="RefSeq" id="WP_021762162.1">
    <property type="nucleotide sequence ID" value="NC_022444.1"/>
</dbReference>
<sequence length="135" mass="14346">MVDGDTGGVVTLRGNVDSMAQKDLTTEYARDVEGVTKVNNEMTVSAMNKKPAESTVVEKVGALLEAVDDASITALVKTTLRYHRSTSALKPTVETHEGIVSMQGNATTAAQKDLATKLVSDLHGVKKVVNNMTVE</sequence>
<gene>
    <name evidence="2" type="ORF">DGI_3354</name>
</gene>
<organism evidence="2 3">
    <name type="scientific">Megalodesulfovibrio gigas (strain ATCC 19364 / DSM 1382 / NCIMB 9332 / VKM B-1759)</name>
    <name type="common">Desulfovibrio gigas</name>
    <dbReference type="NCBI Taxonomy" id="1121448"/>
    <lineage>
        <taxon>Bacteria</taxon>
        <taxon>Pseudomonadati</taxon>
        <taxon>Thermodesulfobacteriota</taxon>
        <taxon>Desulfovibrionia</taxon>
        <taxon>Desulfovibrionales</taxon>
        <taxon>Desulfovibrionaceae</taxon>
        <taxon>Megalodesulfovibrio</taxon>
    </lineage>
</organism>
<dbReference type="STRING" id="1121448.DGI_3354"/>